<accession>A0A364MZH4</accession>
<protein>
    <submittedName>
        <fullName evidence="1">Uncharacterized protein</fullName>
    </submittedName>
</protein>
<dbReference type="OrthoDB" id="3684799at2759"/>
<organism evidence="1 2">
    <name type="scientific">Stemphylium lycopersici</name>
    <name type="common">Tomato gray leaf spot disease fungus</name>
    <name type="synonym">Thyrospora lycopersici</name>
    <dbReference type="NCBI Taxonomy" id="183478"/>
    <lineage>
        <taxon>Eukaryota</taxon>
        <taxon>Fungi</taxon>
        <taxon>Dikarya</taxon>
        <taxon>Ascomycota</taxon>
        <taxon>Pezizomycotina</taxon>
        <taxon>Dothideomycetes</taxon>
        <taxon>Pleosporomycetidae</taxon>
        <taxon>Pleosporales</taxon>
        <taxon>Pleosporineae</taxon>
        <taxon>Pleosporaceae</taxon>
        <taxon>Stemphylium</taxon>
    </lineage>
</organism>
<reference evidence="2" key="1">
    <citation type="submission" date="2018-05" db="EMBL/GenBank/DDBJ databases">
        <title>Draft genome sequence of Stemphylium lycopersici strain CIDEFI 213.</title>
        <authorList>
            <person name="Medina R."/>
            <person name="Franco M.E.E."/>
            <person name="Lucentini C.G."/>
            <person name="Saparrat M.C.N."/>
            <person name="Balatti P.A."/>
        </authorList>
    </citation>
    <scope>NUCLEOTIDE SEQUENCE [LARGE SCALE GENOMIC DNA]</scope>
    <source>
        <strain evidence="2">CIDEFI 213</strain>
    </source>
</reference>
<evidence type="ECO:0000313" key="1">
    <source>
        <dbReference type="EMBL" id="RAR07997.1"/>
    </source>
</evidence>
<evidence type="ECO:0000313" key="2">
    <source>
        <dbReference type="Proteomes" id="UP000249619"/>
    </source>
</evidence>
<dbReference type="Proteomes" id="UP000249619">
    <property type="component" value="Unassembled WGS sequence"/>
</dbReference>
<dbReference type="AlphaFoldDB" id="A0A364MZH4"/>
<dbReference type="EMBL" id="QGDH01000093">
    <property type="protein sequence ID" value="RAR07997.1"/>
    <property type="molecule type" value="Genomic_DNA"/>
</dbReference>
<sequence>MPWVRQQRPAPCGLERKRARFVPKVPKNPIFRAVDAHLSETRRHDFHLGTRIMDVSIYAKVKKNGKLSRITFVQPNSTRIKVFAWCHNAPTNPSSKLHAEDILVREHKMLRWTSFPVWLQETYGGLVGPDYTMSAWWSRNGFKFRFLDLPPELRICMYSHIAPAYIWPHIREKPVRISYVRESSGFAPPSFGALFFRDPSGNRALRSLPFAATNRQIAREFAEHVRTYSTSHFLFRHHFRAVVKNSSLADCLRRVSLGFPNWMYFRFLGYHGHTADPFAPSEDGSVHISVLKSIDTLQYLNFHFQIAQNREAAGVLSAATWDPWTTSRHQSGFDVSCQKVFVEFFFTFALAHIRHVPNVTFTGHVKHSTRKFWEGVFRKERAGKRHDVTERMAFIMSLPRYAFPPPCICENPCTYWNIQGPQNRGYMKPKYSPHQAGYNPLEHDPFLHEG</sequence>
<name>A0A364MZH4_STELY</name>
<proteinExistence type="predicted"/>
<keyword evidence="2" id="KW-1185">Reference proteome</keyword>
<dbReference type="STRING" id="183478.A0A364MZH4"/>
<gene>
    <name evidence="1" type="ORF">DDE83_006242</name>
</gene>
<comment type="caution">
    <text evidence="1">The sequence shown here is derived from an EMBL/GenBank/DDBJ whole genome shotgun (WGS) entry which is preliminary data.</text>
</comment>